<feature type="domain" description="MYND-type" evidence="6">
    <location>
        <begin position="30"/>
        <end position="67"/>
    </location>
</feature>
<dbReference type="Pfam" id="PF01753">
    <property type="entry name" value="zf-MYND"/>
    <property type="match status" value="1"/>
</dbReference>
<dbReference type="SUPFAM" id="SSF144232">
    <property type="entry name" value="HIT/MYND zinc finger-like"/>
    <property type="match status" value="1"/>
</dbReference>
<dbReference type="InterPro" id="IPR002893">
    <property type="entry name" value="Znf_MYND"/>
</dbReference>
<proteinExistence type="predicted"/>
<dbReference type="Proteomes" id="UP000054350">
    <property type="component" value="Unassembled WGS sequence"/>
</dbReference>
<dbReference type="OMA" id="AFWITRD"/>
<protein>
    <recommendedName>
        <fullName evidence="6">MYND-type domain-containing protein</fullName>
    </recommendedName>
</protein>
<keyword evidence="2 4" id="KW-0863">Zinc-finger</keyword>
<keyword evidence="1" id="KW-0479">Metal-binding</keyword>
<accession>A0A0L0SPX5</accession>
<dbReference type="VEuPathDB" id="FungiDB:AMAG_19250"/>
<evidence type="ECO:0000256" key="4">
    <source>
        <dbReference type="PROSITE-ProRule" id="PRU00134"/>
    </source>
</evidence>
<dbReference type="PROSITE" id="PS50865">
    <property type="entry name" value="ZF_MYND_2"/>
    <property type="match status" value="1"/>
</dbReference>
<name>A0A0L0SPX5_ALLM3</name>
<feature type="region of interest" description="Disordered" evidence="5">
    <location>
        <begin position="1"/>
        <end position="26"/>
    </location>
</feature>
<dbReference type="GO" id="GO:0008270">
    <property type="term" value="F:zinc ion binding"/>
    <property type="evidence" value="ECO:0007669"/>
    <property type="project" value="UniProtKB-KW"/>
</dbReference>
<evidence type="ECO:0000256" key="2">
    <source>
        <dbReference type="ARBA" id="ARBA00022771"/>
    </source>
</evidence>
<dbReference type="OrthoDB" id="432970at2759"/>
<sequence>MSSKPGASTSAADQNASARTPGPTPPPAMCRVCGKRATSACSQCGPAISYCSQACQLADWPAHAPVCKATAAAPTAAAATAATTATAAHPHHTAHIDASQLPETTVARLHTLGYDPDTAADLLFYTAQVTKLVRPILICILLSIAWTKISMSSQEFRPAGSVWTVYKEDATASSGAALRAGS</sequence>
<dbReference type="EMBL" id="GG745345">
    <property type="protein sequence ID" value="KNE64588.1"/>
    <property type="molecule type" value="Genomic_DNA"/>
</dbReference>
<evidence type="ECO:0000256" key="5">
    <source>
        <dbReference type="SAM" id="MobiDB-lite"/>
    </source>
</evidence>
<dbReference type="AlphaFoldDB" id="A0A0L0SPX5"/>
<keyword evidence="8" id="KW-1185">Reference proteome</keyword>
<reference evidence="7 8" key="1">
    <citation type="submission" date="2009-11" db="EMBL/GenBank/DDBJ databases">
        <title>Annotation of Allomyces macrogynus ATCC 38327.</title>
        <authorList>
            <consortium name="The Broad Institute Genome Sequencing Platform"/>
            <person name="Russ C."/>
            <person name="Cuomo C."/>
            <person name="Burger G."/>
            <person name="Gray M.W."/>
            <person name="Holland P.W.H."/>
            <person name="King N."/>
            <person name="Lang F.B.F."/>
            <person name="Roger A.J."/>
            <person name="Ruiz-Trillo I."/>
            <person name="Young S.K."/>
            <person name="Zeng Q."/>
            <person name="Gargeya S."/>
            <person name="Fitzgerald M."/>
            <person name="Haas B."/>
            <person name="Abouelleil A."/>
            <person name="Alvarado L."/>
            <person name="Arachchi H.M."/>
            <person name="Berlin A."/>
            <person name="Chapman S.B."/>
            <person name="Gearin G."/>
            <person name="Goldberg J."/>
            <person name="Griggs A."/>
            <person name="Gujja S."/>
            <person name="Hansen M."/>
            <person name="Heiman D."/>
            <person name="Howarth C."/>
            <person name="Larimer J."/>
            <person name="Lui A."/>
            <person name="MacDonald P.J.P."/>
            <person name="McCowen C."/>
            <person name="Montmayeur A."/>
            <person name="Murphy C."/>
            <person name="Neiman D."/>
            <person name="Pearson M."/>
            <person name="Priest M."/>
            <person name="Roberts A."/>
            <person name="Saif S."/>
            <person name="Shea T."/>
            <person name="Sisk P."/>
            <person name="Stolte C."/>
            <person name="Sykes S."/>
            <person name="Wortman J."/>
            <person name="Nusbaum C."/>
            <person name="Birren B."/>
        </authorList>
    </citation>
    <scope>NUCLEOTIDE SEQUENCE [LARGE SCALE GENOMIC DNA]</scope>
    <source>
        <strain evidence="7 8">ATCC 38327</strain>
    </source>
</reference>
<feature type="compositionally biased region" description="Polar residues" evidence="5">
    <location>
        <begin position="1"/>
        <end position="18"/>
    </location>
</feature>
<evidence type="ECO:0000256" key="3">
    <source>
        <dbReference type="ARBA" id="ARBA00022833"/>
    </source>
</evidence>
<evidence type="ECO:0000259" key="6">
    <source>
        <dbReference type="PROSITE" id="PS50865"/>
    </source>
</evidence>
<keyword evidence="3" id="KW-0862">Zinc</keyword>
<reference evidence="8" key="2">
    <citation type="submission" date="2009-11" db="EMBL/GenBank/DDBJ databases">
        <title>The Genome Sequence of Allomyces macrogynus strain ATCC 38327.</title>
        <authorList>
            <consortium name="The Broad Institute Genome Sequencing Platform"/>
            <person name="Russ C."/>
            <person name="Cuomo C."/>
            <person name="Shea T."/>
            <person name="Young S.K."/>
            <person name="Zeng Q."/>
            <person name="Koehrsen M."/>
            <person name="Haas B."/>
            <person name="Borodovsky M."/>
            <person name="Guigo R."/>
            <person name="Alvarado L."/>
            <person name="Berlin A."/>
            <person name="Borenstein D."/>
            <person name="Chen Z."/>
            <person name="Engels R."/>
            <person name="Freedman E."/>
            <person name="Gellesch M."/>
            <person name="Goldberg J."/>
            <person name="Griggs A."/>
            <person name="Gujja S."/>
            <person name="Heiman D."/>
            <person name="Hepburn T."/>
            <person name="Howarth C."/>
            <person name="Jen D."/>
            <person name="Larson L."/>
            <person name="Lewis B."/>
            <person name="Mehta T."/>
            <person name="Park D."/>
            <person name="Pearson M."/>
            <person name="Roberts A."/>
            <person name="Saif S."/>
            <person name="Shenoy N."/>
            <person name="Sisk P."/>
            <person name="Stolte C."/>
            <person name="Sykes S."/>
            <person name="Walk T."/>
            <person name="White J."/>
            <person name="Yandava C."/>
            <person name="Burger G."/>
            <person name="Gray M.W."/>
            <person name="Holland P.W.H."/>
            <person name="King N."/>
            <person name="Lang F.B.F."/>
            <person name="Roger A.J."/>
            <person name="Ruiz-Trillo I."/>
            <person name="Lander E."/>
            <person name="Nusbaum C."/>
        </authorList>
    </citation>
    <scope>NUCLEOTIDE SEQUENCE [LARGE SCALE GENOMIC DNA]</scope>
    <source>
        <strain evidence="8">ATCC 38327</strain>
    </source>
</reference>
<evidence type="ECO:0000256" key="1">
    <source>
        <dbReference type="ARBA" id="ARBA00022723"/>
    </source>
</evidence>
<dbReference type="Gene3D" id="6.10.140.2220">
    <property type="match status" value="1"/>
</dbReference>
<evidence type="ECO:0000313" key="8">
    <source>
        <dbReference type="Proteomes" id="UP000054350"/>
    </source>
</evidence>
<gene>
    <name evidence="7" type="ORF">AMAG_19250</name>
</gene>
<organism evidence="7 8">
    <name type="scientific">Allomyces macrogynus (strain ATCC 38327)</name>
    <name type="common">Allomyces javanicus var. macrogynus</name>
    <dbReference type="NCBI Taxonomy" id="578462"/>
    <lineage>
        <taxon>Eukaryota</taxon>
        <taxon>Fungi</taxon>
        <taxon>Fungi incertae sedis</taxon>
        <taxon>Blastocladiomycota</taxon>
        <taxon>Blastocladiomycetes</taxon>
        <taxon>Blastocladiales</taxon>
        <taxon>Blastocladiaceae</taxon>
        <taxon>Allomyces</taxon>
    </lineage>
</organism>
<evidence type="ECO:0000313" key="7">
    <source>
        <dbReference type="EMBL" id="KNE64588.1"/>
    </source>
</evidence>